<dbReference type="InterPro" id="IPR017939">
    <property type="entry name" value="G-Glutamylcylcotransferase"/>
</dbReference>
<keyword evidence="7" id="KW-1185">Reference proteome</keyword>
<keyword evidence="2" id="KW-0456">Lyase</keyword>
<proteinExistence type="predicted"/>
<dbReference type="AlphaFoldDB" id="A0A9W8XZ06"/>
<dbReference type="Proteomes" id="UP001140560">
    <property type="component" value="Unassembled WGS sequence"/>
</dbReference>
<dbReference type="Gene3D" id="3.10.490.10">
    <property type="entry name" value="Gamma-glutamyl cyclotransferase-like"/>
    <property type="match status" value="1"/>
</dbReference>
<accession>A0A9W8XZ06</accession>
<evidence type="ECO:0000256" key="1">
    <source>
        <dbReference type="ARBA" id="ARBA00012346"/>
    </source>
</evidence>
<dbReference type="EMBL" id="JAPEUY010000020">
    <property type="protein sequence ID" value="KAJ4362993.1"/>
    <property type="molecule type" value="Genomic_DNA"/>
</dbReference>
<evidence type="ECO:0000313" key="7">
    <source>
        <dbReference type="Proteomes" id="UP001140560"/>
    </source>
</evidence>
<dbReference type="OrthoDB" id="2924818at2759"/>
<dbReference type="InterPro" id="IPR036568">
    <property type="entry name" value="GGCT-like_sf"/>
</dbReference>
<feature type="region of interest" description="Disordered" evidence="5">
    <location>
        <begin position="115"/>
        <end position="143"/>
    </location>
</feature>
<dbReference type="GO" id="GO:0003839">
    <property type="term" value="F:gamma-glutamylcyclotransferase activity"/>
    <property type="evidence" value="ECO:0007669"/>
    <property type="project" value="UniProtKB-EC"/>
</dbReference>
<feature type="binding site" evidence="4">
    <location>
        <begin position="12"/>
        <end position="17"/>
    </location>
    <ligand>
        <name>substrate</name>
    </ligand>
</feature>
<evidence type="ECO:0000256" key="4">
    <source>
        <dbReference type="PIRSR" id="PIRSR617939-2"/>
    </source>
</evidence>
<dbReference type="SUPFAM" id="SSF110857">
    <property type="entry name" value="Gamma-glutamyl cyclotransferase-like"/>
    <property type="match status" value="1"/>
</dbReference>
<protein>
    <recommendedName>
        <fullName evidence="1">gamma-glutamylcyclotransferase</fullName>
        <ecNumber evidence="1">4.3.2.9</ecNumber>
    </recommendedName>
</protein>
<name>A0A9W8XZ06_9PLEO</name>
<dbReference type="CDD" id="cd06661">
    <property type="entry name" value="GGCT_like"/>
    <property type="match status" value="1"/>
</dbReference>
<evidence type="ECO:0000256" key="3">
    <source>
        <dbReference type="PIRSR" id="PIRSR617939-1"/>
    </source>
</evidence>
<feature type="compositionally biased region" description="Low complexity" evidence="5">
    <location>
        <begin position="115"/>
        <end position="126"/>
    </location>
</feature>
<dbReference type="PANTHER" id="PTHR12935">
    <property type="entry name" value="GAMMA-GLUTAMYLCYCLOTRANSFERASE"/>
    <property type="match status" value="1"/>
</dbReference>
<dbReference type="PANTHER" id="PTHR12935:SF0">
    <property type="entry name" value="GAMMA-GLUTAMYLCYCLOTRANSFERASE"/>
    <property type="match status" value="1"/>
</dbReference>
<evidence type="ECO:0000313" key="6">
    <source>
        <dbReference type="EMBL" id="KAJ4362993.1"/>
    </source>
</evidence>
<evidence type="ECO:0000256" key="5">
    <source>
        <dbReference type="SAM" id="MobiDB-lite"/>
    </source>
</evidence>
<organism evidence="6 7">
    <name type="scientific">Neocucurbitaria cava</name>
    <dbReference type="NCBI Taxonomy" id="798079"/>
    <lineage>
        <taxon>Eukaryota</taxon>
        <taxon>Fungi</taxon>
        <taxon>Dikarya</taxon>
        <taxon>Ascomycota</taxon>
        <taxon>Pezizomycotina</taxon>
        <taxon>Dothideomycetes</taxon>
        <taxon>Pleosporomycetidae</taxon>
        <taxon>Pleosporales</taxon>
        <taxon>Pleosporineae</taxon>
        <taxon>Cucurbitariaceae</taxon>
        <taxon>Neocucurbitaria</taxon>
    </lineage>
</organism>
<gene>
    <name evidence="6" type="ORF">N0V83_010110</name>
</gene>
<sequence>MAAAQTPQPTIYFGYGSNLWLHQMRIRCPTSTYLGIARLNNYKWLINDRGYANVVEVPKSQRHHPQKDNTTTGKYSNVVFGLVYTLQPSDEQRLDKNEGVPIAYTKELLPCDFWSSSPSSSPSTTSPHHHHKVDTSKPPTTAGREMLVYIDRERVTPDEPKEEYIYRMNKGIADAVDMGVPERYVEEVMRKFIPEPVGEGKGERDDKTKSMEDLRKSVEEFAARQAASFRDESGVFE</sequence>
<reference evidence="6" key="1">
    <citation type="submission" date="2022-10" db="EMBL/GenBank/DDBJ databases">
        <title>Tapping the CABI collections for fungal endophytes: first genome assemblies for Collariella, Neodidymelliopsis, Ascochyta clinopodiicola, Didymella pomorum, Didymosphaeria variabile, Neocosmospora piperis and Neocucurbitaria cava.</title>
        <authorList>
            <person name="Hill R."/>
        </authorList>
    </citation>
    <scope>NUCLEOTIDE SEQUENCE</scope>
    <source>
        <strain evidence="6">IMI 356814</strain>
    </source>
</reference>
<dbReference type="EC" id="4.3.2.9" evidence="1"/>
<feature type="active site" description="Proton acceptor" evidence="3">
    <location>
        <position position="98"/>
    </location>
</feature>
<evidence type="ECO:0000256" key="2">
    <source>
        <dbReference type="ARBA" id="ARBA00023239"/>
    </source>
</evidence>
<comment type="caution">
    <text evidence="6">The sequence shown here is derived from an EMBL/GenBank/DDBJ whole genome shotgun (WGS) entry which is preliminary data.</text>
</comment>
<dbReference type="InterPro" id="IPR013024">
    <property type="entry name" value="GGCT-like"/>
</dbReference>